<evidence type="ECO:0008006" key="3">
    <source>
        <dbReference type="Google" id="ProtNLM"/>
    </source>
</evidence>
<sequence>MLSPHEIATLMVIRDTAPRLDIGHDELAALLRLELVSLDAAVTGPASPRLTPRGDAVLLAFAGRRHVNLAARR</sequence>
<evidence type="ECO:0000313" key="1">
    <source>
        <dbReference type="EMBL" id="SEK14224.1"/>
    </source>
</evidence>
<reference evidence="1 2" key="1">
    <citation type="submission" date="2016-10" db="EMBL/GenBank/DDBJ databases">
        <authorList>
            <person name="Varghese N."/>
            <person name="Submissions S."/>
        </authorList>
    </citation>
    <scope>NUCLEOTIDE SEQUENCE [LARGE SCALE GENOMIC DNA]</scope>
    <source>
        <strain evidence="1 2">LMG 22274</strain>
    </source>
</reference>
<protein>
    <recommendedName>
        <fullName evidence="3">Preprotein translocase subunit SecA</fullName>
    </recommendedName>
</protein>
<gene>
    <name evidence="1" type="ORF">SAMN05216550_12748</name>
</gene>
<dbReference type="Proteomes" id="UP000183529">
    <property type="component" value="Unassembled WGS sequence"/>
</dbReference>
<organism evidence="1 2">
    <name type="scientific">Paraburkholderia tropica</name>
    <dbReference type="NCBI Taxonomy" id="92647"/>
    <lineage>
        <taxon>Bacteria</taxon>
        <taxon>Pseudomonadati</taxon>
        <taxon>Pseudomonadota</taxon>
        <taxon>Betaproteobacteria</taxon>
        <taxon>Burkholderiales</taxon>
        <taxon>Burkholderiaceae</taxon>
        <taxon>Paraburkholderia</taxon>
    </lineage>
</organism>
<dbReference type="EMBL" id="FNZM01000027">
    <property type="protein sequence ID" value="SEK14224.1"/>
    <property type="molecule type" value="Genomic_DNA"/>
</dbReference>
<dbReference type="AlphaFoldDB" id="A0AAQ1GNB8"/>
<comment type="caution">
    <text evidence="1">The sequence shown here is derived from an EMBL/GenBank/DDBJ whole genome shotgun (WGS) entry which is preliminary data.</text>
</comment>
<proteinExistence type="predicted"/>
<name>A0AAQ1GNB8_9BURK</name>
<dbReference type="RefSeq" id="WP_074987330.1">
    <property type="nucleotide sequence ID" value="NZ_CADFGN010000020.1"/>
</dbReference>
<accession>A0AAQ1GNB8</accession>
<evidence type="ECO:0000313" key="2">
    <source>
        <dbReference type="Proteomes" id="UP000183529"/>
    </source>
</evidence>